<organism evidence="1 2">
    <name type="scientific">Ktedonosporobacter rubrisoli</name>
    <dbReference type="NCBI Taxonomy" id="2509675"/>
    <lineage>
        <taxon>Bacteria</taxon>
        <taxon>Bacillati</taxon>
        <taxon>Chloroflexota</taxon>
        <taxon>Ktedonobacteria</taxon>
        <taxon>Ktedonobacterales</taxon>
        <taxon>Ktedonosporobacteraceae</taxon>
        <taxon>Ktedonosporobacter</taxon>
    </lineage>
</organism>
<dbReference type="Gene3D" id="1.25.40.10">
    <property type="entry name" value="Tetratricopeptide repeat domain"/>
    <property type="match status" value="1"/>
</dbReference>
<dbReference type="EMBL" id="CP035758">
    <property type="protein sequence ID" value="QBD81481.1"/>
    <property type="molecule type" value="Genomic_DNA"/>
</dbReference>
<reference evidence="1 2" key="1">
    <citation type="submission" date="2019-01" db="EMBL/GenBank/DDBJ databases">
        <title>Ktedonosporobacter rubrisoli SCAWS-G2.</title>
        <authorList>
            <person name="Huang Y."/>
            <person name="Yan B."/>
        </authorList>
    </citation>
    <scope>NUCLEOTIDE SEQUENCE [LARGE SCALE GENOMIC DNA]</scope>
    <source>
        <strain evidence="1 2">SCAWS-G2</strain>
    </source>
</reference>
<proteinExistence type="predicted"/>
<accession>A0A4V0YZZ9</accession>
<gene>
    <name evidence="1" type="ORF">EPA93_38140</name>
</gene>
<protein>
    <recommendedName>
        <fullName evidence="3">Tetratricopeptide repeat protein</fullName>
    </recommendedName>
</protein>
<sequence>MGTKQPFWRNLSQAIQSPFSHEGQLKQTWKATLQEQDKQLRLDGLWQTQQIFLQHPQTYAHLYLSFLDDYLAAEHLAELSSSDLESIEKMGEALQGLKKARCSPEEVWQRLLQAYDARKDSREALALLTRMYRNVGEQSRQGVIMGLLQRKGYAIQHIEIYLDYLKHSSTPEFSQRILRYLDELCVADFTTPYEQLKDIYMLARRCHEHNITLSKRELVLGLGTLLIEHTPVQAATHFKQLLQAHPGDSTAQIGLLSALLKLPDFTLAVEEARQISTTNDPIVIALINLSLAICWLEDPRSGGKPPCTARALAEANLSKYVDNIASFTIGRLYLLEGDAQQALQAFAAFSETYSERQIYYKAWANLLHADHPKVLQCYNQMRHLPAAWTLACLLLESNPGALTDQELEQLRATMPLLYIPAMEARIALSRSKAPLGILPTAGGGTIEEEMEQLRSALGVAFYRHEVARMQAAIQTPLFAHLPNPDRQTWQALYALLKGNARQAESLLDEAAMRYRYQRAALLFSVHALAKNLQVDHSYLVDIAQKGRAPGRAALLSGYLGEQSELPTDYSDVPAGNAMHYYCYCKLYLQGAAHAQLAGERAKAAQYRQQAYNLLQLALSQQDQALPADSHILAQCLDFLLSPEQKAIASLNIWEDLQQLAEAAQEPWFLWYALLAQLESRQPALVATASEELLVLLEQAQQLRSDVILELATSVTQTCLQTEKVSQVAKMTELVQYLASSKNLSALQRLYQRCLTHHTRLRVLASQDSTEQERFIKKQVYSSPTNLWLVLLYIGIQLRKQKPAEAIDFLQKIKPKRKFERQLYRCLQLWLSAKKSDTLPSLHDLPKQIPARYYQVLLAATALATQQSERGFELLALILSRFEAEIDKIVDVRLAFACLCAYVQSQRRELPCFKEAALKVSQQQADPTLTAAAARLLAIKGEIAAANQLWQRALSLQDESLALRREWAQFLCYCTAQTYMAGDLPAAIQQLQDTVQRTGQKELRGFSLEQLAASAEMDLAVGRLLHVILPQTSELEERAGRYHFLAQSISQHPPLLQALQSNQMVQIQQEWRTCLRKITPAEISILHGLAVVYREHALAQSSSKDKADHFWKLSTFLWLHLLCSEHFWAYFLSTRIDPESGNPLTLERQSWDKLFQRSLHKILSQHSTAAQQAFNRDDLQAVQIHLHCLQSCSRWNDELRQLLKAEHIVLDFQLDKQKVKQAKDLARTLHEGLYQTWLQEARRRLEDPVNLARQPEKIRMNYEDGLSYLGKVPEAVDPMYKLILLTRLEWYNAWFSDLFQLITTDDSKIARVVEAASAVAEQLIAFSYPDEKHMYLPENQQLATHFLYRGLTSRNFDIAYKYIRLARSWNNYTAGIEELLSLIQLWEQYAVALLAARRGSNYRFYTLMDDARNDFRIRGYNPRVLDFLSEMSQARSLNTSFLVLNKIMLWHDR</sequence>
<evidence type="ECO:0000313" key="1">
    <source>
        <dbReference type="EMBL" id="QBD81481.1"/>
    </source>
</evidence>
<evidence type="ECO:0000313" key="2">
    <source>
        <dbReference type="Proteomes" id="UP000290365"/>
    </source>
</evidence>
<name>A0A4V0YZZ9_KTERU</name>
<keyword evidence="2" id="KW-1185">Reference proteome</keyword>
<evidence type="ECO:0008006" key="3">
    <source>
        <dbReference type="Google" id="ProtNLM"/>
    </source>
</evidence>
<dbReference type="Proteomes" id="UP000290365">
    <property type="component" value="Chromosome"/>
</dbReference>
<dbReference type="RefSeq" id="WP_129892542.1">
    <property type="nucleotide sequence ID" value="NZ_CP035758.1"/>
</dbReference>
<dbReference type="InterPro" id="IPR011990">
    <property type="entry name" value="TPR-like_helical_dom_sf"/>
</dbReference>
<dbReference type="OrthoDB" id="3894343at2"/>
<dbReference type="KEGG" id="kbs:EPA93_38140"/>